<sequence>MNALHPSPPRCTTLPECRPGDWEDARYVREWSLREGVQRYQPLALGERCRDPFDEARFDYSRPIWEFKRCLSPRADDLGGHSVWKRIS</sequence>
<name>A0ABT3GS98_9BACT</name>
<proteinExistence type="predicted"/>
<dbReference type="Proteomes" id="UP001320876">
    <property type="component" value="Unassembled WGS sequence"/>
</dbReference>
<accession>A0ABT3GS98</accession>
<keyword evidence="2" id="KW-1185">Reference proteome</keyword>
<protein>
    <submittedName>
        <fullName evidence="1">Uncharacterized protein</fullName>
    </submittedName>
</protein>
<reference evidence="1 2" key="1">
    <citation type="submission" date="2022-10" db="EMBL/GenBank/DDBJ databases">
        <title>Luteolibacter arcticus strain CCTCC AB 2014275, whole genome shotgun sequencing project.</title>
        <authorList>
            <person name="Zhao G."/>
            <person name="Shen L."/>
        </authorList>
    </citation>
    <scope>NUCLEOTIDE SEQUENCE [LARGE SCALE GENOMIC DNA]</scope>
    <source>
        <strain evidence="1 2">CCTCC AB 2014275</strain>
    </source>
</reference>
<organism evidence="1 2">
    <name type="scientific">Luteolibacter arcticus</name>
    <dbReference type="NCBI Taxonomy" id="1581411"/>
    <lineage>
        <taxon>Bacteria</taxon>
        <taxon>Pseudomonadati</taxon>
        <taxon>Verrucomicrobiota</taxon>
        <taxon>Verrucomicrobiia</taxon>
        <taxon>Verrucomicrobiales</taxon>
        <taxon>Verrucomicrobiaceae</taxon>
        <taxon>Luteolibacter</taxon>
    </lineage>
</organism>
<comment type="caution">
    <text evidence="1">The sequence shown here is derived from an EMBL/GenBank/DDBJ whole genome shotgun (WGS) entry which is preliminary data.</text>
</comment>
<dbReference type="RefSeq" id="WP_264490512.1">
    <property type="nucleotide sequence ID" value="NZ_JAPDDT010000025.1"/>
</dbReference>
<evidence type="ECO:0000313" key="2">
    <source>
        <dbReference type="Proteomes" id="UP001320876"/>
    </source>
</evidence>
<gene>
    <name evidence="1" type="ORF">OKA05_27885</name>
</gene>
<dbReference type="EMBL" id="JAPDDT010000025">
    <property type="protein sequence ID" value="MCW1926404.1"/>
    <property type="molecule type" value="Genomic_DNA"/>
</dbReference>
<evidence type="ECO:0000313" key="1">
    <source>
        <dbReference type="EMBL" id="MCW1926404.1"/>
    </source>
</evidence>